<feature type="transmembrane region" description="Helical" evidence="3">
    <location>
        <begin position="155"/>
        <end position="177"/>
    </location>
</feature>
<evidence type="ECO:0000313" key="6">
    <source>
        <dbReference type="Proteomes" id="UP001497444"/>
    </source>
</evidence>
<dbReference type="Pfam" id="PF13962">
    <property type="entry name" value="PGG"/>
    <property type="match status" value="1"/>
</dbReference>
<reference evidence="5" key="1">
    <citation type="submission" date="2024-02" db="EMBL/GenBank/DDBJ databases">
        <authorList>
            <consortium name="ELIXIR-Norway"/>
            <consortium name="Elixir Norway"/>
        </authorList>
    </citation>
    <scope>NUCLEOTIDE SEQUENCE</scope>
</reference>
<name>A0ABP0WAI0_9BRYO</name>
<feature type="region of interest" description="Disordered" evidence="2">
    <location>
        <begin position="226"/>
        <end position="288"/>
    </location>
</feature>
<accession>A0ABP0WAI0</accession>
<keyword evidence="6" id="KW-1185">Reference proteome</keyword>
<feature type="transmembrane region" description="Helical" evidence="3">
    <location>
        <begin position="116"/>
        <end position="135"/>
    </location>
</feature>
<feature type="domain" description="PGG" evidence="4">
    <location>
        <begin position="21"/>
        <end position="137"/>
    </location>
</feature>
<feature type="coiled-coil region" evidence="1">
    <location>
        <begin position="6"/>
        <end position="33"/>
    </location>
</feature>
<protein>
    <recommendedName>
        <fullName evidence="4">PGG domain-containing protein</fullName>
    </recommendedName>
</protein>
<keyword evidence="3" id="KW-0812">Transmembrane</keyword>
<dbReference type="InterPro" id="IPR026961">
    <property type="entry name" value="PGG_dom"/>
</dbReference>
<feature type="compositionally biased region" description="Basic and acidic residues" evidence="2">
    <location>
        <begin position="250"/>
        <end position="266"/>
    </location>
</feature>
<feature type="compositionally biased region" description="Polar residues" evidence="2">
    <location>
        <begin position="227"/>
        <end position="249"/>
    </location>
</feature>
<dbReference type="Proteomes" id="UP001497444">
    <property type="component" value="Chromosome 14"/>
</dbReference>
<keyword evidence="3" id="KW-1133">Transmembrane helix</keyword>
<evidence type="ECO:0000259" key="4">
    <source>
        <dbReference type="Pfam" id="PF13962"/>
    </source>
</evidence>
<evidence type="ECO:0000256" key="1">
    <source>
        <dbReference type="SAM" id="Coils"/>
    </source>
</evidence>
<proteinExistence type="predicted"/>
<keyword evidence="3" id="KW-0472">Membrane</keyword>
<feature type="transmembrane region" description="Helical" evidence="3">
    <location>
        <begin position="66"/>
        <end position="86"/>
    </location>
</feature>
<gene>
    <name evidence="5" type="ORF">CSSPJE1EN1_LOCUS7843</name>
</gene>
<dbReference type="EMBL" id="OZ020109">
    <property type="protein sequence ID" value="CAK9262365.1"/>
    <property type="molecule type" value="Genomic_DNA"/>
</dbReference>
<keyword evidence="1" id="KW-0175">Coiled coil</keyword>
<evidence type="ECO:0000256" key="3">
    <source>
        <dbReference type="SAM" id="Phobius"/>
    </source>
</evidence>
<organism evidence="5 6">
    <name type="scientific">Sphagnum jensenii</name>
    <dbReference type="NCBI Taxonomy" id="128206"/>
    <lineage>
        <taxon>Eukaryota</taxon>
        <taxon>Viridiplantae</taxon>
        <taxon>Streptophyta</taxon>
        <taxon>Embryophyta</taxon>
        <taxon>Bryophyta</taxon>
        <taxon>Sphagnophytina</taxon>
        <taxon>Sphagnopsida</taxon>
        <taxon>Sphagnales</taxon>
        <taxon>Sphagnaceae</taxon>
        <taxon>Sphagnum</taxon>
    </lineage>
</organism>
<evidence type="ECO:0000313" key="5">
    <source>
        <dbReference type="EMBL" id="CAK9262365.1"/>
    </source>
</evidence>
<evidence type="ECO:0000256" key="2">
    <source>
        <dbReference type="SAM" id="MobiDB-lite"/>
    </source>
</evidence>
<sequence>MAPTERESENDRKKRLEETRKNLQKSIDAYAVILALLASITYIGFLQPPGSFDEGGLIGTSSRLRSFGYCNSFSFFFSITDLLLCVSGNPILKIEKTNDPNHNQLARSVVYRRMKLLGVNLLFVVSLTCCMGAYISSAGTVVQKFNIADQETILISSIIGSSLYIAFILLLLFLFTFPTLRFFSTASTCCRRGSSGDDGSQSQCCSWKNPCEGYLKKLDEKLLGNAPKSSEQQTANMNISLGSNPSGHTTEIREKEAEKQKIKESDGASSSNANCRGKAPATGNDRDA</sequence>
<feature type="transmembrane region" description="Helical" evidence="3">
    <location>
        <begin position="27"/>
        <end position="46"/>
    </location>
</feature>